<evidence type="ECO:0000256" key="6">
    <source>
        <dbReference type="ARBA" id="ARBA00022763"/>
    </source>
</evidence>
<evidence type="ECO:0000256" key="10">
    <source>
        <dbReference type="ARBA" id="ARBA00023172"/>
    </source>
</evidence>
<comment type="subunit">
    <text evidence="13">Homodimer which binds Holliday junction (HJ) DNA. The HJ becomes 2-fold symmetrical on binding to RuvC with unstacked arms; it has a different conformation from HJ DNA in complex with RuvA. In the full resolvosome a probable DNA-RuvA(4)-RuvB(12)-RuvC(2) complex forms which resolves the HJ.</text>
</comment>
<evidence type="ECO:0000313" key="15">
    <source>
        <dbReference type="Proteomes" id="UP000034917"/>
    </source>
</evidence>
<keyword evidence="10 13" id="KW-0233">DNA recombination</keyword>
<evidence type="ECO:0000256" key="11">
    <source>
        <dbReference type="ARBA" id="ARBA00023204"/>
    </source>
</evidence>
<evidence type="ECO:0000256" key="13">
    <source>
        <dbReference type="HAMAP-Rule" id="MF_00034"/>
    </source>
</evidence>
<evidence type="ECO:0000256" key="2">
    <source>
        <dbReference type="ARBA" id="ARBA00022490"/>
    </source>
</evidence>
<keyword evidence="6 13" id="KW-0227">DNA damage</keyword>
<comment type="similarity">
    <text evidence="1 13">Belongs to the RuvC family.</text>
</comment>
<dbReference type="FunFam" id="3.30.420.10:FF:000002">
    <property type="entry name" value="Crossover junction endodeoxyribonuclease RuvC"/>
    <property type="match status" value="1"/>
</dbReference>
<dbReference type="PRINTS" id="PR00696">
    <property type="entry name" value="RSOLVASERUVC"/>
</dbReference>
<accession>A0A0G0GI09</accession>
<protein>
    <recommendedName>
        <fullName evidence="13">Crossover junction endodeoxyribonuclease RuvC</fullName>
        <ecNumber evidence="13">3.1.21.10</ecNumber>
    </recommendedName>
    <alternativeName>
        <fullName evidence="13">Holliday junction nuclease RuvC</fullName>
    </alternativeName>
    <alternativeName>
        <fullName evidence="13">Holliday junction resolvase RuvC</fullName>
    </alternativeName>
</protein>
<dbReference type="GO" id="GO:0005737">
    <property type="term" value="C:cytoplasm"/>
    <property type="evidence" value="ECO:0007669"/>
    <property type="project" value="UniProtKB-SubCell"/>
</dbReference>
<dbReference type="Proteomes" id="UP000034917">
    <property type="component" value="Unassembled WGS sequence"/>
</dbReference>
<evidence type="ECO:0000256" key="8">
    <source>
        <dbReference type="ARBA" id="ARBA00022842"/>
    </source>
</evidence>
<comment type="cofactor">
    <cofactor evidence="13">
        <name>Mg(2+)</name>
        <dbReference type="ChEBI" id="CHEBI:18420"/>
    </cofactor>
    <text evidence="13">Binds 2 Mg(2+) ion per subunit.</text>
</comment>
<dbReference type="AlphaFoldDB" id="A0A0G0GI09"/>
<keyword evidence="4 13" id="KW-0479">Metal-binding</keyword>
<dbReference type="GO" id="GO:0003677">
    <property type="term" value="F:DNA binding"/>
    <property type="evidence" value="ECO:0007669"/>
    <property type="project" value="UniProtKB-KW"/>
</dbReference>
<evidence type="ECO:0000256" key="1">
    <source>
        <dbReference type="ARBA" id="ARBA00009518"/>
    </source>
</evidence>
<reference evidence="14 15" key="1">
    <citation type="journal article" date="2015" name="Nature">
        <title>rRNA introns, odd ribosomes, and small enigmatic genomes across a large radiation of phyla.</title>
        <authorList>
            <person name="Brown C.T."/>
            <person name="Hug L.A."/>
            <person name="Thomas B.C."/>
            <person name="Sharon I."/>
            <person name="Castelle C.J."/>
            <person name="Singh A."/>
            <person name="Wilkins M.J."/>
            <person name="Williams K.H."/>
            <person name="Banfield J.F."/>
        </authorList>
    </citation>
    <scope>NUCLEOTIDE SEQUENCE [LARGE SCALE GENOMIC DNA]</scope>
</reference>
<dbReference type="PATRIC" id="fig|1618486.3.peg.572"/>
<dbReference type="HAMAP" id="MF_00034">
    <property type="entry name" value="RuvC"/>
    <property type="match status" value="1"/>
</dbReference>
<evidence type="ECO:0000256" key="7">
    <source>
        <dbReference type="ARBA" id="ARBA00022801"/>
    </source>
</evidence>
<comment type="caution">
    <text evidence="14">The sequence shown here is derived from an EMBL/GenBank/DDBJ whole genome shotgun (WGS) entry which is preliminary data.</text>
</comment>
<dbReference type="SUPFAM" id="SSF53098">
    <property type="entry name" value="Ribonuclease H-like"/>
    <property type="match status" value="1"/>
</dbReference>
<keyword evidence="11 13" id="KW-0234">DNA repair</keyword>
<keyword evidence="9 13" id="KW-0238">DNA-binding</keyword>
<gene>
    <name evidence="13" type="primary">ruvC</name>
    <name evidence="14" type="ORF">US40_C0006G0052</name>
</gene>
<feature type="binding site" evidence="13">
    <location>
        <position position="7"/>
    </location>
    <ligand>
        <name>Mg(2+)</name>
        <dbReference type="ChEBI" id="CHEBI:18420"/>
        <label>1</label>
    </ligand>
</feature>
<dbReference type="CDD" id="cd16962">
    <property type="entry name" value="RuvC"/>
    <property type="match status" value="1"/>
</dbReference>
<evidence type="ECO:0000256" key="3">
    <source>
        <dbReference type="ARBA" id="ARBA00022722"/>
    </source>
</evidence>
<keyword evidence="5 13" id="KW-0255">Endonuclease</keyword>
<dbReference type="PANTHER" id="PTHR30194">
    <property type="entry name" value="CROSSOVER JUNCTION ENDODEOXYRIBONUCLEASE RUVC"/>
    <property type="match status" value="1"/>
</dbReference>
<dbReference type="EMBL" id="LBSV01000006">
    <property type="protein sequence ID" value="KKQ25735.1"/>
    <property type="molecule type" value="Genomic_DNA"/>
</dbReference>
<comment type="catalytic activity">
    <reaction evidence="12 13">
        <text>Endonucleolytic cleavage at a junction such as a reciprocal single-stranded crossover between two homologous DNA duplexes (Holliday junction).</text>
        <dbReference type="EC" id="3.1.21.10"/>
    </reaction>
</comment>
<dbReference type="PANTHER" id="PTHR30194:SF3">
    <property type="entry name" value="CROSSOVER JUNCTION ENDODEOXYRIBONUCLEASE RUVC"/>
    <property type="match status" value="1"/>
</dbReference>
<dbReference type="GO" id="GO:0048476">
    <property type="term" value="C:Holliday junction resolvase complex"/>
    <property type="evidence" value="ECO:0007669"/>
    <property type="project" value="UniProtKB-UniRule"/>
</dbReference>
<organism evidence="14 15">
    <name type="scientific">Candidatus Roizmanbacteria bacterium GW2011_GWC2_37_13</name>
    <dbReference type="NCBI Taxonomy" id="1618486"/>
    <lineage>
        <taxon>Bacteria</taxon>
        <taxon>Candidatus Roizmaniibacteriota</taxon>
    </lineage>
</organism>
<dbReference type="GO" id="GO:0006281">
    <property type="term" value="P:DNA repair"/>
    <property type="evidence" value="ECO:0007669"/>
    <property type="project" value="UniProtKB-UniRule"/>
</dbReference>
<name>A0A0G0GI09_9BACT</name>
<dbReference type="EC" id="3.1.21.10" evidence="13"/>
<evidence type="ECO:0000256" key="4">
    <source>
        <dbReference type="ARBA" id="ARBA00022723"/>
    </source>
</evidence>
<dbReference type="InterPro" id="IPR012337">
    <property type="entry name" value="RNaseH-like_sf"/>
</dbReference>
<dbReference type="GO" id="GO:0006310">
    <property type="term" value="P:DNA recombination"/>
    <property type="evidence" value="ECO:0007669"/>
    <property type="project" value="UniProtKB-UniRule"/>
</dbReference>
<dbReference type="InterPro" id="IPR002176">
    <property type="entry name" value="X-over_junc_endoDNase_RuvC"/>
</dbReference>
<feature type="active site" evidence="13">
    <location>
        <position position="7"/>
    </location>
</feature>
<keyword evidence="8 13" id="KW-0460">Magnesium</keyword>
<sequence>MIILAIDSGIEKTGYAIFKNKKYVTSALIKTKKSLTTEKRLMEIYFRLKEIIKKHQPDKIILERLFFFKNQKTAILVSQAQGVCLLLAAQNKISVGFLTPLQIKQAITGYGQADKKSVQKMIRLEMGIDITQDDEADAVACGLAYILIGKV</sequence>
<feature type="active site" evidence="13">
    <location>
        <position position="134"/>
    </location>
</feature>
<proteinExistence type="inferred from homology"/>
<feature type="binding site" evidence="13">
    <location>
        <position position="134"/>
    </location>
    <ligand>
        <name>Mg(2+)</name>
        <dbReference type="ChEBI" id="CHEBI:18420"/>
        <label>1</label>
    </ligand>
</feature>
<evidence type="ECO:0000256" key="5">
    <source>
        <dbReference type="ARBA" id="ARBA00022759"/>
    </source>
</evidence>
<dbReference type="Gene3D" id="3.30.420.10">
    <property type="entry name" value="Ribonuclease H-like superfamily/Ribonuclease H"/>
    <property type="match status" value="1"/>
</dbReference>
<keyword evidence="7 13" id="KW-0378">Hydrolase</keyword>
<evidence type="ECO:0000256" key="12">
    <source>
        <dbReference type="ARBA" id="ARBA00029354"/>
    </source>
</evidence>
<feature type="active site" evidence="13">
    <location>
        <position position="63"/>
    </location>
</feature>
<keyword evidence="2 13" id="KW-0963">Cytoplasm</keyword>
<comment type="function">
    <text evidence="13">The RuvA-RuvB-RuvC complex processes Holliday junction (HJ) DNA during genetic recombination and DNA repair. Endonuclease that resolves HJ intermediates. Cleaves cruciform DNA by making single-stranded nicks across the HJ at symmetrical positions within the homologous arms, yielding a 5'-phosphate and a 3'-hydroxyl group; requires a central core of homology in the junction. The consensus cleavage sequence is 5'-(A/T)TT(C/G)-3'. Cleavage occurs on the 3'-side of the TT dinucleotide at the point of strand exchange. HJ branch migration catalyzed by RuvA-RuvB allows RuvC to scan DNA until it finds its consensus sequence, where it cleaves and resolves the cruciform DNA.</text>
</comment>
<feature type="binding site" evidence="13">
    <location>
        <position position="63"/>
    </location>
    <ligand>
        <name>Mg(2+)</name>
        <dbReference type="ChEBI" id="CHEBI:18420"/>
        <label>2</label>
    </ligand>
</feature>
<keyword evidence="3 13" id="KW-0540">Nuclease</keyword>
<dbReference type="InterPro" id="IPR036397">
    <property type="entry name" value="RNaseH_sf"/>
</dbReference>
<dbReference type="Pfam" id="PF02075">
    <property type="entry name" value="RuvC"/>
    <property type="match status" value="1"/>
</dbReference>
<dbReference type="GO" id="GO:0000287">
    <property type="term" value="F:magnesium ion binding"/>
    <property type="evidence" value="ECO:0007669"/>
    <property type="project" value="UniProtKB-UniRule"/>
</dbReference>
<comment type="subcellular location">
    <subcellularLocation>
        <location evidence="13">Cytoplasm</location>
    </subcellularLocation>
</comment>
<dbReference type="GO" id="GO:0008821">
    <property type="term" value="F:crossover junction DNA endonuclease activity"/>
    <property type="evidence" value="ECO:0007669"/>
    <property type="project" value="UniProtKB-UniRule"/>
</dbReference>
<evidence type="ECO:0000313" key="14">
    <source>
        <dbReference type="EMBL" id="KKQ25735.1"/>
    </source>
</evidence>
<evidence type="ECO:0000256" key="9">
    <source>
        <dbReference type="ARBA" id="ARBA00023125"/>
    </source>
</evidence>